<dbReference type="EMBL" id="LR899669">
    <property type="protein sequence ID" value="CAD7241589.1"/>
    <property type="molecule type" value="Genomic_DNA"/>
</dbReference>
<feature type="domain" description="EGF-like" evidence="12">
    <location>
        <begin position="639"/>
        <end position="676"/>
    </location>
</feature>
<evidence type="ECO:0000313" key="13">
    <source>
        <dbReference type="EMBL" id="CAD7241589.1"/>
    </source>
</evidence>
<keyword evidence="5 9" id="KW-0472">Membrane</keyword>
<feature type="domain" description="EGF-like" evidence="12">
    <location>
        <begin position="1058"/>
        <end position="1095"/>
    </location>
</feature>
<feature type="domain" description="Laminin G" evidence="11">
    <location>
        <begin position="1099"/>
        <end position="1311"/>
    </location>
</feature>
<dbReference type="SMART" id="SM00282">
    <property type="entry name" value="LamG"/>
    <property type="match status" value="6"/>
</dbReference>
<evidence type="ECO:0000256" key="9">
    <source>
        <dbReference type="SAM" id="Phobius"/>
    </source>
</evidence>
<evidence type="ECO:0000259" key="11">
    <source>
        <dbReference type="PROSITE" id="PS50025"/>
    </source>
</evidence>
<feature type="transmembrane region" description="Helical" evidence="9">
    <location>
        <begin position="1509"/>
        <end position="1530"/>
    </location>
</feature>
<dbReference type="Proteomes" id="UP000677054">
    <property type="component" value="Unassembled WGS sequence"/>
</dbReference>
<feature type="domain" description="Laminin G" evidence="11">
    <location>
        <begin position="869"/>
        <end position="1055"/>
    </location>
</feature>
<dbReference type="GO" id="GO:0048513">
    <property type="term" value="P:animal organ development"/>
    <property type="evidence" value="ECO:0007669"/>
    <property type="project" value="UniProtKB-ARBA"/>
</dbReference>
<comment type="subcellular location">
    <subcellularLocation>
        <location evidence="1">Membrane</location>
        <topology evidence="1">Single-pass type I membrane protein</topology>
    </subcellularLocation>
</comment>
<dbReference type="InterPro" id="IPR001791">
    <property type="entry name" value="Laminin_G"/>
</dbReference>
<name>A0A7R9A3K2_9CRUS</name>
<evidence type="ECO:0000256" key="8">
    <source>
        <dbReference type="SAM" id="MobiDB-lite"/>
    </source>
</evidence>
<feature type="chain" id="PRO_5036402746" evidence="10">
    <location>
        <begin position="26"/>
        <end position="1590"/>
    </location>
</feature>
<feature type="region of interest" description="Disordered" evidence="8">
    <location>
        <begin position="198"/>
        <end position="219"/>
    </location>
</feature>
<feature type="disulfide bond" evidence="7">
    <location>
        <begin position="222"/>
        <end position="239"/>
    </location>
</feature>
<feature type="region of interest" description="Disordered" evidence="8">
    <location>
        <begin position="1391"/>
        <end position="1506"/>
    </location>
</feature>
<dbReference type="InterPro" id="IPR050372">
    <property type="entry name" value="Neurexin-related_CASP"/>
</dbReference>
<dbReference type="SUPFAM" id="SSF49899">
    <property type="entry name" value="Concanavalin A-like lectins/glucanases"/>
    <property type="match status" value="6"/>
</dbReference>
<feature type="domain" description="Laminin G" evidence="11">
    <location>
        <begin position="25"/>
        <end position="215"/>
    </location>
</feature>
<keyword evidence="4 9" id="KW-1133">Transmembrane helix</keyword>
<dbReference type="PANTHER" id="PTHR15036">
    <property type="entry name" value="PIKACHURIN-LIKE PROTEIN"/>
    <property type="match status" value="1"/>
</dbReference>
<feature type="domain" description="Laminin G" evidence="11">
    <location>
        <begin position="681"/>
        <end position="862"/>
    </location>
</feature>
<accession>A0A7R9A3K2</accession>
<dbReference type="InterPro" id="IPR013320">
    <property type="entry name" value="ConA-like_dom_sf"/>
</dbReference>
<feature type="signal peptide" evidence="10">
    <location>
        <begin position="1"/>
        <end position="25"/>
    </location>
</feature>
<evidence type="ECO:0000256" key="4">
    <source>
        <dbReference type="ARBA" id="ARBA00022989"/>
    </source>
</evidence>
<feature type="region of interest" description="Disordered" evidence="8">
    <location>
        <begin position="1553"/>
        <end position="1579"/>
    </location>
</feature>
<sequence>MASRGSWSLLCFLAAIALCRGPCAGYVLEGMHTSYVEYPRWYPGLNNTLELEFKTREANGLLLYTDDGGGRDFFELKIVEGVARLRFNLGGSVQFLTVGRGLDDGNWHRIQIGRVNELTRLTVDYVSETRASSGAEFLFGSLQDQRDRQNSPVFVGGLPLSYNTRLIQLSLPSVIFEPRFSGEIRNVVFSSLDGRPRRQPIVSSSGTRDVGKDPCEQDPNPCDKSRGGLCITTDAGTTCECRATASEGVFCQSSSEPVEATFMGGHLMYDVTRSGGEAIVSKNDQLTLTFRTKEPDGLLFYTGDGSDHIYVKLQDGGIWAGVSLGSGKWEARLRPSHPPARFHDQQWHTLNMYRTLQQIPGYDNILHITVTVDGVYTERGRTPGPFTMLTASKIYVGGGEMELRHIPPFRGCMKKVEYSANNLHLRLLELGYSGSSLVTFMGKVDWGCQEPEPSSPITFTNPLAYLVLPGWDAKASGALSFKFRTNEDTGLLLYAAGHEADYVAVELVDGQVYLHVNLGSGALRILPSPRRVDDGLWHEVHLTRNARQGRVLLDDAPADFTTPGIEEELNLEGNLYLGGIGPSSQAFVSPPPPEVWSVSLQRGYVGCLRDFFLNGEPIDLARYVNQQDSESILPRCRTTRLQCTNPVCKNGGICHEGWNRPLCDCSNTPFTGLLCQRDAAVLSFMGTQKFRLTRPRVMKTQAEDVTLRFRTSRPDGILLITSSSLDGKKRDTLHIALAARRVQVSLHINGISQEVVAGENLNDNRWHNLKYRRRGRSISLSVDGATPVVVELRGEVLTLEHEVLQLGSPFRQSLSPSVSYNSRIHQPYIGSLQHLIFNGEEILELARDNLLNNVDNTATYGHREQRLQDAVTFKNKHTFVGLAGFESRGLQGDLGIYFQMKTLESSGLLLFSGGRGESKHFLAVELVNGHLQCVFDAGRGLVVIRDNFRRQLNDNRWHSVSIGIGQRKSQGEDGIQHTLMVDSQIFTTSSGNRELKLDLGGIVYLGGIHQRKLLPGAVLSKTGYKGCLASLSLNGEPVNPLKDPVLHNPMLISGCLGDHEQCHPDTCKHGGVCIQEWSSFSCDCDLTSFTGHTCTNESNSYRFGSSGGLITLTYPEEQRWDSRTDILALGLITSKSQALLAYIDSFTSSDRLHLQIVEGRVMLGYSLGKGVRTLGDHEGKVDDGEYHVVRVTRSGPNATLQVDDRPLVAEYPSGPHNEPFDGISRIQVGGRWNELKQQIEEPFQGTVSGFVYNGQRLLDMAAYDDPWIRLHGDVHLLSKLPIKLTHDHMQKSPPSEGPTTDDLILPEGSGCLPEYSGGCISLIPPGTDELVTPVYIAPMPPSTPPPPSHRKQWEDGRRNCDDEDCEYGSGDGIYDPIDQSTFQSLIPELSSQEETTKGSLTPSSSSTTTSTTSTSTTTTTETTSTSQTSRKPSTTLKTTTTKATTTTERRGPTSAKPTPPRLFPERPPTEESTDLPHPIQPDWKRKVEESQRAKNADAKSKSETSESTALIAGIIVAAVTLIVLVIFLIIRFRGRSEGSYKVDERQSYQYSTISGTPGRYRGDRQAGFNGMSTQRPGRCKNSKDVREWYV</sequence>
<dbReference type="PROSITE" id="PS50025">
    <property type="entry name" value="LAM_G_DOMAIN"/>
    <property type="match status" value="6"/>
</dbReference>
<dbReference type="InterPro" id="IPR000742">
    <property type="entry name" value="EGF"/>
</dbReference>
<gene>
    <name evidence="13" type="ORF">DSTB1V02_LOCUS1576</name>
</gene>
<evidence type="ECO:0000256" key="10">
    <source>
        <dbReference type="SAM" id="SignalP"/>
    </source>
</evidence>
<proteinExistence type="predicted"/>
<comment type="caution">
    <text evidence="7">Lacks conserved residue(s) required for the propagation of feature annotation.</text>
</comment>
<dbReference type="SMART" id="SM00181">
    <property type="entry name" value="EGF"/>
    <property type="match status" value="3"/>
</dbReference>
<keyword evidence="10" id="KW-0732">Signal</keyword>
<dbReference type="Gene3D" id="2.60.120.200">
    <property type="match status" value="6"/>
</dbReference>
<feature type="compositionally biased region" description="Pro residues" evidence="8">
    <location>
        <begin position="1338"/>
        <end position="1347"/>
    </location>
</feature>
<dbReference type="InterPro" id="IPR027789">
    <property type="entry name" value="Syndecan/Neurexin_dom"/>
</dbReference>
<evidence type="ECO:0000256" key="6">
    <source>
        <dbReference type="ARBA" id="ARBA00023157"/>
    </source>
</evidence>
<dbReference type="OrthoDB" id="6275838at2759"/>
<evidence type="ECO:0000256" key="3">
    <source>
        <dbReference type="ARBA" id="ARBA00022692"/>
    </source>
</evidence>
<feature type="region of interest" description="Disordered" evidence="8">
    <location>
        <begin position="1333"/>
        <end position="1378"/>
    </location>
</feature>
<keyword evidence="2 7" id="KW-0245">EGF-like domain</keyword>
<feature type="compositionally biased region" description="Basic and acidic residues" evidence="8">
    <location>
        <begin position="1482"/>
        <end position="1504"/>
    </location>
</feature>
<dbReference type="InterPro" id="IPR001881">
    <property type="entry name" value="EGF-like_Ca-bd_dom"/>
</dbReference>
<keyword evidence="14" id="KW-1185">Reference proteome</keyword>
<keyword evidence="3 9" id="KW-0812">Transmembrane</keyword>
<dbReference type="GO" id="GO:0016020">
    <property type="term" value="C:membrane"/>
    <property type="evidence" value="ECO:0007669"/>
    <property type="project" value="UniProtKB-SubCell"/>
</dbReference>
<dbReference type="PROSITE" id="PS50026">
    <property type="entry name" value="EGF_3"/>
    <property type="match status" value="3"/>
</dbReference>
<dbReference type="Pfam" id="PF02210">
    <property type="entry name" value="Laminin_G_2"/>
    <property type="match status" value="6"/>
</dbReference>
<dbReference type="FunFam" id="2.10.25.10:FF:000015">
    <property type="entry name" value="neurexin-1 isoform X1"/>
    <property type="match status" value="1"/>
</dbReference>
<dbReference type="CDD" id="cd00054">
    <property type="entry name" value="EGF_CA"/>
    <property type="match status" value="2"/>
</dbReference>
<evidence type="ECO:0000256" key="1">
    <source>
        <dbReference type="ARBA" id="ARBA00004479"/>
    </source>
</evidence>
<evidence type="ECO:0000256" key="7">
    <source>
        <dbReference type="PROSITE-ProRule" id="PRU00076"/>
    </source>
</evidence>
<organism evidence="13">
    <name type="scientific">Darwinula stevensoni</name>
    <dbReference type="NCBI Taxonomy" id="69355"/>
    <lineage>
        <taxon>Eukaryota</taxon>
        <taxon>Metazoa</taxon>
        <taxon>Ecdysozoa</taxon>
        <taxon>Arthropoda</taxon>
        <taxon>Crustacea</taxon>
        <taxon>Oligostraca</taxon>
        <taxon>Ostracoda</taxon>
        <taxon>Podocopa</taxon>
        <taxon>Podocopida</taxon>
        <taxon>Darwinulocopina</taxon>
        <taxon>Darwinuloidea</taxon>
        <taxon>Darwinulidae</taxon>
        <taxon>Darwinula</taxon>
    </lineage>
</organism>
<feature type="domain" description="Laminin G" evidence="11">
    <location>
        <begin position="455"/>
        <end position="636"/>
    </location>
</feature>
<feature type="domain" description="EGF-like" evidence="12">
    <location>
        <begin position="211"/>
        <end position="252"/>
    </location>
</feature>
<keyword evidence="6 7" id="KW-1015">Disulfide bond</keyword>
<dbReference type="EMBL" id="CAJPEV010000152">
    <property type="protein sequence ID" value="CAG0881457.1"/>
    <property type="molecule type" value="Genomic_DNA"/>
</dbReference>
<evidence type="ECO:0000256" key="5">
    <source>
        <dbReference type="ARBA" id="ARBA00023136"/>
    </source>
</evidence>
<evidence type="ECO:0000256" key="2">
    <source>
        <dbReference type="ARBA" id="ARBA00022536"/>
    </source>
</evidence>
<protein>
    <submittedName>
        <fullName evidence="13">Uncharacterized protein</fullName>
    </submittedName>
</protein>
<reference evidence="13" key="1">
    <citation type="submission" date="2020-11" db="EMBL/GenBank/DDBJ databases">
        <authorList>
            <person name="Tran Van P."/>
        </authorList>
    </citation>
    <scope>NUCLEOTIDE SEQUENCE</scope>
</reference>
<feature type="domain" description="Laminin G" evidence="11">
    <location>
        <begin position="259"/>
        <end position="448"/>
    </location>
</feature>
<dbReference type="Pfam" id="PF01034">
    <property type="entry name" value="Syndecan"/>
    <property type="match status" value="1"/>
</dbReference>
<dbReference type="GO" id="GO:0005509">
    <property type="term" value="F:calcium ion binding"/>
    <property type="evidence" value="ECO:0007669"/>
    <property type="project" value="InterPro"/>
</dbReference>
<feature type="compositionally biased region" description="Low complexity" evidence="8">
    <location>
        <begin position="1397"/>
        <end position="1446"/>
    </location>
</feature>
<feature type="compositionally biased region" description="Basic and acidic residues" evidence="8">
    <location>
        <begin position="1351"/>
        <end position="1360"/>
    </location>
</feature>
<evidence type="ECO:0000313" key="14">
    <source>
        <dbReference type="Proteomes" id="UP000677054"/>
    </source>
</evidence>
<dbReference type="SMART" id="SM00179">
    <property type="entry name" value="EGF_CA"/>
    <property type="match status" value="1"/>
</dbReference>
<evidence type="ECO:0000259" key="12">
    <source>
        <dbReference type="PROSITE" id="PS50026"/>
    </source>
</evidence>
<feature type="compositionally biased region" description="Basic and acidic residues" evidence="8">
    <location>
        <begin position="209"/>
        <end position="219"/>
    </location>
</feature>
<dbReference type="Pfam" id="PF00008">
    <property type="entry name" value="EGF"/>
    <property type="match status" value="1"/>
</dbReference>
<dbReference type="PANTHER" id="PTHR15036:SF89">
    <property type="entry name" value="NEUREXIN 1, ISOFORM F"/>
    <property type="match status" value="1"/>
</dbReference>
<dbReference type="CDD" id="cd00110">
    <property type="entry name" value="LamG"/>
    <property type="match status" value="6"/>
</dbReference>
<dbReference type="Gene3D" id="2.10.25.10">
    <property type="entry name" value="Laminin"/>
    <property type="match status" value="2"/>
</dbReference>